<sequence length="102" mass="12620">MEDEIIWRWTSDGEYTTKSAYRIHFIPKHFCKDCLYTCAVWDQLVNWLNLHQLPASNSVSSIYRWWKKCRAMVAKDSKSFFDGLVIYFWWNIWKERIRRTFR</sequence>
<dbReference type="AlphaFoldDB" id="A0A8T0PRI2"/>
<gene>
    <name evidence="1" type="ORF">PVAP13_8KG317612</name>
</gene>
<comment type="caution">
    <text evidence="1">The sequence shown here is derived from an EMBL/GenBank/DDBJ whole genome shotgun (WGS) entry which is preliminary data.</text>
</comment>
<dbReference type="Proteomes" id="UP000823388">
    <property type="component" value="Chromosome 8K"/>
</dbReference>
<evidence type="ECO:0000313" key="1">
    <source>
        <dbReference type="EMBL" id="KAG2563715.1"/>
    </source>
</evidence>
<dbReference type="EMBL" id="CM029051">
    <property type="protein sequence ID" value="KAG2563715.1"/>
    <property type="molecule type" value="Genomic_DNA"/>
</dbReference>
<reference evidence="1" key="1">
    <citation type="submission" date="2020-05" db="EMBL/GenBank/DDBJ databases">
        <title>WGS assembly of Panicum virgatum.</title>
        <authorList>
            <person name="Lovell J.T."/>
            <person name="Jenkins J."/>
            <person name="Shu S."/>
            <person name="Juenger T.E."/>
            <person name="Schmutz J."/>
        </authorList>
    </citation>
    <scope>NUCLEOTIDE SEQUENCE</scope>
    <source>
        <strain evidence="1">AP13</strain>
    </source>
</reference>
<evidence type="ECO:0000313" key="2">
    <source>
        <dbReference type="Proteomes" id="UP000823388"/>
    </source>
</evidence>
<name>A0A8T0PRI2_PANVG</name>
<organism evidence="1 2">
    <name type="scientific">Panicum virgatum</name>
    <name type="common">Blackwell switchgrass</name>
    <dbReference type="NCBI Taxonomy" id="38727"/>
    <lineage>
        <taxon>Eukaryota</taxon>
        <taxon>Viridiplantae</taxon>
        <taxon>Streptophyta</taxon>
        <taxon>Embryophyta</taxon>
        <taxon>Tracheophyta</taxon>
        <taxon>Spermatophyta</taxon>
        <taxon>Magnoliopsida</taxon>
        <taxon>Liliopsida</taxon>
        <taxon>Poales</taxon>
        <taxon>Poaceae</taxon>
        <taxon>PACMAD clade</taxon>
        <taxon>Panicoideae</taxon>
        <taxon>Panicodae</taxon>
        <taxon>Paniceae</taxon>
        <taxon>Panicinae</taxon>
        <taxon>Panicum</taxon>
        <taxon>Panicum sect. Hiantes</taxon>
    </lineage>
</organism>
<proteinExistence type="predicted"/>
<accession>A0A8T0PRI2</accession>
<keyword evidence="2" id="KW-1185">Reference proteome</keyword>
<protein>
    <recommendedName>
        <fullName evidence="3">Reverse transcriptase zinc-binding domain-containing protein</fullName>
    </recommendedName>
</protein>
<evidence type="ECO:0008006" key="3">
    <source>
        <dbReference type="Google" id="ProtNLM"/>
    </source>
</evidence>